<protein>
    <submittedName>
        <fullName evidence="1">Uncharacterized protein</fullName>
    </submittedName>
</protein>
<keyword evidence="2" id="KW-1185">Reference proteome</keyword>
<sequence length="105" mass="11638">MPSFHHTWYISSARFLTGAPTVTTYLVIPGVPVEFNSEVLTVRIPSYTPWVAHCLQDSMSLTGECFGSGWNPTLTLTSGIPDYSFTSTMLWLIPVKPPCTDSQPR</sequence>
<proteinExistence type="predicted"/>
<dbReference type="Proteomes" id="UP000228934">
    <property type="component" value="Unassembled WGS sequence"/>
</dbReference>
<gene>
    <name evidence="1" type="ORF">AB205_0052970</name>
</gene>
<evidence type="ECO:0000313" key="2">
    <source>
        <dbReference type="Proteomes" id="UP000228934"/>
    </source>
</evidence>
<accession>A0A2G9RY73</accession>
<evidence type="ECO:0000313" key="1">
    <source>
        <dbReference type="EMBL" id="PIO32858.1"/>
    </source>
</evidence>
<dbReference type="AlphaFoldDB" id="A0A2G9RY73"/>
<name>A0A2G9RY73_AQUCT</name>
<reference evidence="2" key="1">
    <citation type="journal article" date="2017" name="Nat. Commun.">
        <title>The North American bullfrog draft genome provides insight into hormonal regulation of long noncoding RNA.</title>
        <authorList>
            <person name="Hammond S.A."/>
            <person name="Warren R.L."/>
            <person name="Vandervalk B.P."/>
            <person name="Kucuk E."/>
            <person name="Khan H."/>
            <person name="Gibb E.A."/>
            <person name="Pandoh P."/>
            <person name="Kirk H."/>
            <person name="Zhao Y."/>
            <person name="Jones M."/>
            <person name="Mungall A.J."/>
            <person name="Coope R."/>
            <person name="Pleasance S."/>
            <person name="Moore R.A."/>
            <person name="Holt R.A."/>
            <person name="Round J.M."/>
            <person name="Ohora S."/>
            <person name="Walle B.V."/>
            <person name="Veldhoen N."/>
            <person name="Helbing C.C."/>
            <person name="Birol I."/>
        </authorList>
    </citation>
    <scope>NUCLEOTIDE SEQUENCE [LARGE SCALE GENOMIC DNA]</scope>
</reference>
<dbReference type="EMBL" id="KV929193">
    <property type="protein sequence ID" value="PIO32858.1"/>
    <property type="molecule type" value="Genomic_DNA"/>
</dbReference>
<organism evidence="1 2">
    <name type="scientific">Aquarana catesbeiana</name>
    <name type="common">American bullfrog</name>
    <name type="synonym">Rana catesbeiana</name>
    <dbReference type="NCBI Taxonomy" id="8400"/>
    <lineage>
        <taxon>Eukaryota</taxon>
        <taxon>Metazoa</taxon>
        <taxon>Chordata</taxon>
        <taxon>Craniata</taxon>
        <taxon>Vertebrata</taxon>
        <taxon>Euteleostomi</taxon>
        <taxon>Amphibia</taxon>
        <taxon>Batrachia</taxon>
        <taxon>Anura</taxon>
        <taxon>Neobatrachia</taxon>
        <taxon>Ranoidea</taxon>
        <taxon>Ranidae</taxon>
        <taxon>Aquarana</taxon>
    </lineage>
</organism>